<sequence>MAGTIRTLSVVAVALALCLVMAQRPASAADVAAQGTFHITPEAGIYGAAQKGVNTIFTAGASAGYFVIDGLSLGAEFLYYNISQSDTADDVVAYYGGSRKFHDNVNGFGTNFLVRYYPIHQDGYALFLGTGIGGLFTDERTPSWQDGSQGAYSNWTLPVDLGLAINLSDSVSFDLTGRYQRIGFTNTGIDAFGGHAGLRISF</sequence>
<keyword evidence="3" id="KW-1185">Reference proteome</keyword>
<evidence type="ECO:0000313" key="2">
    <source>
        <dbReference type="EMBL" id="NDY56897.1"/>
    </source>
</evidence>
<gene>
    <name evidence="2" type="ORF">G3N56_09100</name>
</gene>
<proteinExistence type="predicted"/>
<evidence type="ECO:0000313" key="3">
    <source>
        <dbReference type="Proteomes" id="UP000469724"/>
    </source>
</evidence>
<name>A0A7K3NLA6_9BACT</name>
<dbReference type="Gene3D" id="2.40.160.20">
    <property type="match status" value="1"/>
</dbReference>
<dbReference type="AlphaFoldDB" id="A0A7K3NLA6"/>
<accession>A0A7K3NLA6</accession>
<dbReference type="SUPFAM" id="SSF56925">
    <property type="entry name" value="OMPA-like"/>
    <property type="match status" value="1"/>
</dbReference>
<organism evidence="2 3">
    <name type="scientific">Desulfolutivibrio sulfodismutans</name>
    <dbReference type="NCBI Taxonomy" id="63561"/>
    <lineage>
        <taxon>Bacteria</taxon>
        <taxon>Pseudomonadati</taxon>
        <taxon>Thermodesulfobacteriota</taxon>
        <taxon>Desulfovibrionia</taxon>
        <taxon>Desulfovibrionales</taxon>
        <taxon>Desulfovibrionaceae</taxon>
        <taxon>Desulfolutivibrio</taxon>
    </lineage>
</organism>
<dbReference type="RefSeq" id="WP_163301941.1">
    <property type="nucleotide sequence ID" value="NZ_JAAGRQ010000030.1"/>
</dbReference>
<comment type="caution">
    <text evidence="2">The sequence shown here is derived from an EMBL/GenBank/DDBJ whole genome shotgun (WGS) entry which is preliminary data.</text>
</comment>
<evidence type="ECO:0000256" key="1">
    <source>
        <dbReference type="SAM" id="SignalP"/>
    </source>
</evidence>
<feature type="signal peptide" evidence="1">
    <location>
        <begin position="1"/>
        <end position="28"/>
    </location>
</feature>
<dbReference type="EMBL" id="JAAGRQ010000030">
    <property type="protein sequence ID" value="NDY56897.1"/>
    <property type="molecule type" value="Genomic_DNA"/>
</dbReference>
<dbReference type="InterPro" id="IPR011250">
    <property type="entry name" value="OMP/PagP_B-barrel"/>
</dbReference>
<protein>
    <submittedName>
        <fullName evidence="2">Outer membrane beta-barrel protein</fullName>
    </submittedName>
</protein>
<reference evidence="2 3" key="1">
    <citation type="submission" date="2020-02" db="EMBL/GenBank/DDBJ databases">
        <title>Comparative genomics of sulfur disproportionating microorganisms.</title>
        <authorList>
            <person name="Ward L.M."/>
            <person name="Bertran E."/>
            <person name="Johnston D.T."/>
        </authorList>
    </citation>
    <scope>NUCLEOTIDE SEQUENCE [LARGE SCALE GENOMIC DNA]</scope>
    <source>
        <strain evidence="2 3">DSM 3696</strain>
    </source>
</reference>
<keyword evidence="1" id="KW-0732">Signal</keyword>
<feature type="chain" id="PRO_5029591691" evidence="1">
    <location>
        <begin position="29"/>
        <end position="202"/>
    </location>
</feature>
<dbReference type="Proteomes" id="UP000469724">
    <property type="component" value="Unassembled WGS sequence"/>
</dbReference>